<name>A0A9D7SS89_9BACT</name>
<organism evidence="2 3">
    <name type="scientific">Candidatus Opimibacter skivensis</name>
    <dbReference type="NCBI Taxonomy" id="2982028"/>
    <lineage>
        <taxon>Bacteria</taxon>
        <taxon>Pseudomonadati</taxon>
        <taxon>Bacteroidota</taxon>
        <taxon>Saprospiria</taxon>
        <taxon>Saprospirales</taxon>
        <taxon>Saprospiraceae</taxon>
        <taxon>Candidatus Opimibacter</taxon>
    </lineage>
</organism>
<evidence type="ECO:0000259" key="1">
    <source>
        <dbReference type="Pfam" id="PF03061"/>
    </source>
</evidence>
<sequence>MTDLENHYRKLERMYLQARVNAEIYTGIQLHVENERAELSLNISTKYHHAAKAMHGSVYFKMLDDAAFFAVNSIVTDVFVYTVSFNIQMLRPVAHGMIKSIGELKFKSNNLFIADSTLWDENNKLVGRGSGNFMKSKIALTEEIGYK</sequence>
<accession>A0A9D7SS89</accession>
<dbReference type="GO" id="GO:0016790">
    <property type="term" value="F:thiolester hydrolase activity"/>
    <property type="evidence" value="ECO:0007669"/>
    <property type="project" value="UniProtKB-ARBA"/>
</dbReference>
<evidence type="ECO:0000313" key="3">
    <source>
        <dbReference type="Proteomes" id="UP000808337"/>
    </source>
</evidence>
<dbReference type="Pfam" id="PF03061">
    <property type="entry name" value="4HBT"/>
    <property type="match status" value="1"/>
</dbReference>
<comment type="caution">
    <text evidence="2">The sequence shown here is derived from an EMBL/GenBank/DDBJ whole genome shotgun (WGS) entry which is preliminary data.</text>
</comment>
<gene>
    <name evidence="2" type="ORF">IPP15_01355</name>
</gene>
<dbReference type="InterPro" id="IPR006683">
    <property type="entry name" value="Thioestr_dom"/>
</dbReference>
<dbReference type="CDD" id="cd03443">
    <property type="entry name" value="PaaI_thioesterase"/>
    <property type="match status" value="1"/>
</dbReference>
<proteinExistence type="predicted"/>
<dbReference type="InterPro" id="IPR029069">
    <property type="entry name" value="HotDog_dom_sf"/>
</dbReference>
<evidence type="ECO:0000313" key="2">
    <source>
        <dbReference type="EMBL" id="MBK9981068.1"/>
    </source>
</evidence>
<dbReference type="SUPFAM" id="SSF54637">
    <property type="entry name" value="Thioesterase/thiol ester dehydrase-isomerase"/>
    <property type="match status" value="1"/>
</dbReference>
<reference evidence="2 3" key="1">
    <citation type="submission" date="2020-10" db="EMBL/GenBank/DDBJ databases">
        <title>Connecting structure to function with the recovery of over 1000 high-quality activated sludge metagenome-assembled genomes encoding full-length rRNA genes using long-read sequencing.</title>
        <authorList>
            <person name="Singleton C.M."/>
            <person name="Petriglieri F."/>
            <person name="Kristensen J.M."/>
            <person name="Kirkegaard R.H."/>
            <person name="Michaelsen T.Y."/>
            <person name="Andersen M.H."/>
            <person name="Karst S.M."/>
            <person name="Dueholm M.S."/>
            <person name="Nielsen P.H."/>
            <person name="Albertsen M."/>
        </authorList>
    </citation>
    <scope>NUCLEOTIDE SEQUENCE [LARGE SCALE GENOMIC DNA]</scope>
    <source>
        <strain evidence="2">Ribe_18-Q3-R11-54_MAXAC.273</strain>
    </source>
</reference>
<dbReference type="Proteomes" id="UP000808337">
    <property type="component" value="Unassembled WGS sequence"/>
</dbReference>
<protein>
    <submittedName>
        <fullName evidence="2">PaaI family thioesterase</fullName>
    </submittedName>
</protein>
<dbReference type="Gene3D" id="3.10.129.10">
    <property type="entry name" value="Hotdog Thioesterase"/>
    <property type="match status" value="1"/>
</dbReference>
<dbReference type="AlphaFoldDB" id="A0A9D7SS89"/>
<feature type="domain" description="Thioesterase" evidence="1">
    <location>
        <begin position="53"/>
        <end position="125"/>
    </location>
</feature>
<dbReference type="EMBL" id="JADKGY010000001">
    <property type="protein sequence ID" value="MBK9981068.1"/>
    <property type="molecule type" value="Genomic_DNA"/>
</dbReference>